<dbReference type="SUPFAM" id="SSF53474">
    <property type="entry name" value="alpha/beta-Hydrolases"/>
    <property type="match status" value="1"/>
</dbReference>
<dbReference type="GO" id="GO:0006508">
    <property type="term" value="P:proteolysis"/>
    <property type="evidence" value="ECO:0007669"/>
    <property type="project" value="InterPro"/>
</dbReference>
<dbReference type="InterPro" id="IPR001375">
    <property type="entry name" value="Peptidase_S9_cat"/>
</dbReference>
<protein>
    <recommendedName>
        <fullName evidence="1">Peptidase S9 prolyl oligopeptidase catalytic domain-containing protein</fullName>
    </recommendedName>
</protein>
<dbReference type="AlphaFoldDB" id="A0A1F7IDR2"/>
<dbReference type="InterPro" id="IPR050261">
    <property type="entry name" value="FrsA_esterase"/>
</dbReference>
<sequence>MENIDFVVDGLKLKADIFYPEKPKDKNPAILFIHGWTAEKTRSYQYAEALIKLGYVVMLFDMRGHGISEGNIKIHTPREFLNDCIVAYDYLASLKQVDSNNINVSTSSFGGYLGSILTIKRKVKNLAMRVPADYVNDSFDKPKWGNAGENPEVFKWRLIPKKYNETFALQALHDFKGNILIIESEKDTVVPHQIIQNFVEAVQDKSKLTHIVQKGASHSTKAGPFRDEVTRILVDWFKNKAK</sequence>
<comment type="caution">
    <text evidence="2">The sequence shown here is derived from an EMBL/GenBank/DDBJ whole genome shotgun (WGS) entry which is preliminary data.</text>
</comment>
<dbReference type="PANTHER" id="PTHR22946">
    <property type="entry name" value="DIENELACTONE HYDROLASE DOMAIN-CONTAINING PROTEIN-RELATED"/>
    <property type="match status" value="1"/>
</dbReference>
<dbReference type="InterPro" id="IPR029058">
    <property type="entry name" value="AB_hydrolase_fold"/>
</dbReference>
<dbReference type="STRING" id="1802056.A2954_00705"/>
<organism evidence="2 3">
    <name type="scientific">Candidatus Roizmanbacteria bacterium RIFCSPLOWO2_01_FULL_37_12</name>
    <dbReference type="NCBI Taxonomy" id="1802056"/>
    <lineage>
        <taxon>Bacteria</taxon>
        <taxon>Candidatus Roizmaniibacteriota</taxon>
    </lineage>
</organism>
<evidence type="ECO:0000313" key="3">
    <source>
        <dbReference type="Proteomes" id="UP000177698"/>
    </source>
</evidence>
<evidence type="ECO:0000259" key="1">
    <source>
        <dbReference type="Pfam" id="PF00326"/>
    </source>
</evidence>
<dbReference type="EMBL" id="MGAG01000011">
    <property type="protein sequence ID" value="OGK41507.1"/>
    <property type="molecule type" value="Genomic_DNA"/>
</dbReference>
<feature type="domain" description="Peptidase S9 prolyl oligopeptidase catalytic" evidence="1">
    <location>
        <begin position="49"/>
        <end position="241"/>
    </location>
</feature>
<dbReference type="Gene3D" id="3.40.50.1820">
    <property type="entry name" value="alpha/beta hydrolase"/>
    <property type="match status" value="1"/>
</dbReference>
<name>A0A1F7IDR2_9BACT</name>
<dbReference type="Pfam" id="PF00326">
    <property type="entry name" value="Peptidase_S9"/>
    <property type="match status" value="1"/>
</dbReference>
<proteinExistence type="predicted"/>
<evidence type="ECO:0000313" key="2">
    <source>
        <dbReference type="EMBL" id="OGK41507.1"/>
    </source>
</evidence>
<dbReference type="PANTHER" id="PTHR22946:SF5">
    <property type="entry name" value="PEPTIDASE S9 PROLYL OLIGOPEPTIDASE CATALYTIC DOMAIN-CONTAINING PROTEIN"/>
    <property type="match status" value="1"/>
</dbReference>
<dbReference type="Proteomes" id="UP000177698">
    <property type="component" value="Unassembled WGS sequence"/>
</dbReference>
<dbReference type="GO" id="GO:0008236">
    <property type="term" value="F:serine-type peptidase activity"/>
    <property type="evidence" value="ECO:0007669"/>
    <property type="project" value="InterPro"/>
</dbReference>
<gene>
    <name evidence="2" type="ORF">A2954_00705</name>
</gene>
<reference evidence="2 3" key="1">
    <citation type="journal article" date="2016" name="Nat. Commun.">
        <title>Thousands of microbial genomes shed light on interconnected biogeochemical processes in an aquifer system.</title>
        <authorList>
            <person name="Anantharaman K."/>
            <person name="Brown C.T."/>
            <person name="Hug L.A."/>
            <person name="Sharon I."/>
            <person name="Castelle C.J."/>
            <person name="Probst A.J."/>
            <person name="Thomas B.C."/>
            <person name="Singh A."/>
            <person name="Wilkins M.J."/>
            <person name="Karaoz U."/>
            <person name="Brodie E.L."/>
            <person name="Williams K.H."/>
            <person name="Hubbard S.S."/>
            <person name="Banfield J.F."/>
        </authorList>
    </citation>
    <scope>NUCLEOTIDE SEQUENCE [LARGE SCALE GENOMIC DNA]</scope>
</reference>
<accession>A0A1F7IDR2</accession>